<reference evidence="1" key="1">
    <citation type="submission" date="2022-06" db="EMBL/GenBank/DDBJ databases">
        <title>Draft genome sequences of Pectobacterium carotovorum subsp. carotovorum str. NBRC12380.</title>
        <authorList>
            <person name="Wakabayashi Y."/>
            <person name="Kojima K."/>
        </authorList>
    </citation>
    <scope>NUCLEOTIDE SEQUENCE</scope>
    <source>
        <strain evidence="1">NBRC 12380</strain>
    </source>
</reference>
<organism evidence="4 6">
    <name type="scientific">Pectobacterium carotovorum subsp. carotovorum</name>
    <name type="common">Erwinia carotovora subsp. carotovora</name>
    <dbReference type="NCBI Taxonomy" id="555"/>
    <lineage>
        <taxon>Bacteria</taxon>
        <taxon>Pseudomonadati</taxon>
        <taxon>Pseudomonadota</taxon>
        <taxon>Gammaproteobacteria</taxon>
        <taxon>Enterobacterales</taxon>
        <taxon>Pectobacteriaceae</taxon>
        <taxon>Pectobacterium</taxon>
    </lineage>
</organism>
<evidence type="ECO:0000313" key="5">
    <source>
        <dbReference type="Proteomes" id="UP001058167"/>
    </source>
</evidence>
<evidence type="ECO:0000313" key="6">
    <source>
        <dbReference type="Proteomes" id="UP001165145"/>
    </source>
</evidence>
<evidence type="ECO:0000313" key="1">
    <source>
        <dbReference type="EMBL" id="GKX46101.1"/>
    </source>
</evidence>
<comment type="caution">
    <text evidence="4">The sequence shown here is derived from an EMBL/GenBank/DDBJ whole genome shotgun (WGS) entry which is preliminary data.</text>
</comment>
<dbReference type="EMBL" id="BRLF01000006">
    <property type="protein sequence ID" value="GKX47990.1"/>
    <property type="molecule type" value="Genomic_DNA"/>
</dbReference>
<reference evidence="4" key="2">
    <citation type="submission" date="2023-02" db="EMBL/GenBank/DDBJ databases">
        <title>Pectobacterium carotovorum subsp. carotovorum NBRC 12380.</title>
        <authorList>
            <person name="Ichikawa N."/>
            <person name="Sato H."/>
            <person name="Tonouchi N."/>
        </authorList>
    </citation>
    <scope>NUCLEOTIDE SEQUENCE</scope>
    <source>
        <strain evidence="4">NBRC 12380</strain>
    </source>
</reference>
<name>A0AAI9L3I5_PECCC</name>
<dbReference type="AlphaFoldDB" id="A0AAI9L3I5"/>
<dbReference type="Proteomes" id="UP001165145">
    <property type="component" value="Unassembled WGS sequence"/>
</dbReference>
<evidence type="ECO:0000313" key="2">
    <source>
        <dbReference type="EMBL" id="GKX47990.1"/>
    </source>
</evidence>
<gene>
    <name evidence="3" type="ORF">Pcaca03_08490</name>
    <name evidence="4" type="ORF">Pcaca03_28780</name>
    <name evidence="1" type="ORF">SOASR016_08530</name>
    <name evidence="2" type="ORF">SOASR016_27420</name>
</gene>
<dbReference type="EMBL" id="BSRL01000001">
    <property type="protein sequence ID" value="GLV68405.1"/>
    <property type="molecule type" value="Genomic_DNA"/>
</dbReference>
<accession>A0AAI9L3I5</accession>
<sequence length="45" mass="5275">MERETLTACYTVLFGVPRGEWDIAGLSRTHRLMNQVRHFVRQVSL</sequence>
<evidence type="ECO:0000313" key="4">
    <source>
        <dbReference type="EMBL" id="GLV70434.1"/>
    </source>
</evidence>
<dbReference type="EMBL" id="BSRL01000006">
    <property type="protein sequence ID" value="GLV70434.1"/>
    <property type="molecule type" value="Genomic_DNA"/>
</dbReference>
<protein>
    <submittedName>
        <fullName evidence="4">Uncharacterized protein</fullName>
    </submittedName>
</protein>
<proteinExistence type="predicted"/>
<dbReference type="Proteomes" id="UP001058167">
    <property type="component" value="Unassembled WGS sequence"/>
</dbReference>
<evidence type="ECO:0000313" key="3">
    <source>
        <dbReference type="EMBL" id="GLV68405.1"/>
    </source>
</evidence>
<dbReference type="EMBL" id="BRLF01000001">
    <property type="protein sequence ID" value="GKX46101.1"/>
    <property type="molecule type" value="Genomic_DNA"/>
</dbReference>
<keyword evidence="5" id="KW-1185">Reference proteome</keyword>